<evidence type="ECO:0000259" key="2">
    <source>
        <dbReference type="PROSITE" id="PS50838"/>
    </source>
</evidence>
<dbReference type="InterPro" id="IPR037445">
    <property type="entry name" value="MAGE"/>
</dbReference>
<dbReference type="GO" id="GO:0000122">
    <property type="term" value="P:negative regulation of transcription by RNA polymerase II"/>
    <property type="evidence" value="ECO:0007669"/>
    <property type="project" value="TreeGrafter"/>
</dbReference>
<accession>A0A6J2LTF5</accession>
<feature type="domain" description="MAGE" evidence="2">
    <location>
        <begin position="1"/>
        <end position="187"/>
    </location>
</feature>
<evidence type="ECO:0000256" key="1">
    <source>
        <dbReference type="SAM" id="MobiDB-lite"/>
    </source>
</evidence>
<name>A0A6J2LTF5_9CHIR</name>
<dbReference type="InterPro" id="IPR041898">
    <property type="entry name" value="MAGE_WH1"/>
</dbReference>
<feature type="compositionally biased region" description="Basic and acidic residues" evidence="1">
    <location>
        <begin position="176"/>
        <end position="187"/>
    </location>
</feature>
<dbReference type="PANTHER" id="PTHR11736:SF22">
    <property type="entry name" value="MAGE DOMAIN-CONTAINING PROTEIN"/>
    <property type="match status" value="1"/>
</dbReference>
<dbReference type="Gene3D" id="1.10.10.1210">
    <property type="entry name" value="MAGE homology domain, winged helix WH2 motif"/>
    <property type="match status" value="1"/>
</dbReference>
<evidence type="ECO:0000313" key="4">
    <source>
        <dbReference type="RefSeq" id="XP_028370596.1"/>
    </source>
</evidence>
<dbReference type="Pfam" id="PF01454">
    <property type="entry name" value="MAGE"/>
    <property type="match status" value="1"/>
</dbReference>
<dbReference type="KEGG" id="pdic:114498684"/>
<evidence type="ECO:0000313" key="3">
    <source>
        <dbReference type="Proteomes" id="UP000504628"/>
    </source>
</evidence>
<proteinExistence type="predicted"/>
<feature type="region of interest" description="Disordered" evidence="1">
    <location>
        <begin position="176"/>
        <end position="199"/>
    </location>
</feature>
<keyword evidence="3" id="KW-1185">Reference proteome</keyword>
<dbReference type="InterPro" id="IPR002190">
    <property type="entry name" value="MHD_dom"/>
</dbReference>
<reference evidence="4" key="1">
    <citation type="submission" date="2025-08" db="UniProtKB">
        <authorList>
            <consortium name="RefSeq"/>
        </authorList>
    </citation>
    <scope>IDENTIFICATION</scope>
    <source>
        <tissue evidence="4">Muscle</tissue>
    </source>
</reference>
<dbReference type="FunFam" id="1.10.10.1210:FF:000001">
    <property type="entry name" value="melanoma-associated antigen D1"/>
    <property type="match status" value="1"/>
</dbReference>
<protein>
    <submittedName>
        <fullName evidence="4">Melanoma-associated antigen B4-like</fullName>
    </submittedName>
</protein>
<dbReference type="InParanoid" id="A0A6J2LTF5"/>
<dbReference type="GeneID" id="114498684"/>
<dbReference type="Gene3D" id="1.10.10.1200">
    <property type="entry name" value="MAGE homology domain, winged helix WH1 motif"/>
    <property type="match status" value="1"/>
</dbReference>
<organism evidence="3 4">
    <name type="scientific">Phyllostomus discolor</name>
    <name type="common">pale spear-nosed bat</name>
    <dbReference type="NCBI Taxonomy" id="89673"/>
    <lineage>
        <taxon>Eukaryota</taxon>
        <taxon>Metazoa</taxon>
        <taxon>Chordata</taxon>
        <taxon>Craniata</taxon>
        <taxon>Vertebrata</taxon>
        <taxon>Euteleostomi</taxon>
        <taxon>Mammalia</taxon>
        <taxon>Eutheria</taxon>
        <taxon>Laurasiatheria</taxon>
        <taxon>Chiroptera</taxon>
        <taxon>Yangochiroptera</taxon>
        <taxon>Phyllostomidae</taxon>
        <taxon>Phyllostominae</taxon>
        <taxon>Phyllostomus</taxon>
    </lineage>
</organism>
<dbReference type="PANTHER" id="PTHR11736">
    <property type="entry name" value="MELANOMA-ASSOCIATED ANTIGEN MAGE ANTIGEN"/>
    <property type="match status" value="1"/>
</dbReference>
<dbReference type="AlphaFoldDB" id="A0A6J2LTF5"/>
<dbReference type="GO" id="GO:0005634">
    <property type="term" value="C:nucleus"/>
    <property type="evidence" value="ECO:0007669"/>
    <property type="project" value="TreeGrafter"/>
</dbReference>
<dbReference type="PROSITE" id="PS50838">
    <property type="entry name" value="MAGE"/>
    <property type="match status" value="1"/>
</dbReference>
<dbReference type="RefSeq" id="XP_028370596.1">
    <property type="nucleotide sequence ID" value="XM_028514795.1"/>
</dbReference>
<dbReference type="InterPro" id="IPR041899">
    <property type="entry name" value="MAGE_WH2"/>
</dbReference>
<sequence>MLVECLLHQYIMKEPVKKADMLKLVCKSCSKNFPEILRRASEHMDLFYGLQLKEVEPNGNSCTLVNNQDDISWRFPVSGILMLLLCVIFLNGKWASENLIWESLKIMGIYDGKSHFIFGDPRKLITQDLVQEKYLMYQQVSNSDPPHYEFLWGPKSYTETSKMKILEFLAKLNDKDPTASSTHYKEALEDEEESSQSPS</sequence>
<gene>
    <name evidence="4" type="primary">LOC114498684</name>
</gene>
<dbReference type="Proteomes" id="UP000504628">
    <property type="component" value="Chromosome 6"/>
</dbReference>
<dbReference type="OrthoDB" id="205198at2759"/>
<feature type="compositionally biased region" description="Acidic residues" evidence="1">
    <location>
        <begin position="188"/>
        <end position="199"/>
    </location>
</feature>
<dbReference type="SMART" id="SM01373">
    <property type="entry name" value="MAGE"/>
    <property type="match status" value="1"/>
</dbReference>